<feature type="region of interest" description="Disordered" evidence="1">
    <location>
        <begin position="1"/>
        <end position="46"/>
    </location>
</feature>
<dbReference type="Proteomes" id="UP001458880">
    <property type="component" value="Unassembled WGS sequence"/>
</dbReference>
<evidence type="ECO:0000313" key="3">
    <source>
        <dbReference type="Proteomes" id="UP001458880"/>
    </source>
</evidence>
<evidence type="ECO:0000313" key="2">
    <source>
        <dbReference type="EMBL" id="KAK9694097.1"/>
    </source>
</evidence>
<comment type="caution">
    <text evidence="2">The sequence shown here is derived from an EMBL/GenBank/DDBJ whole genome shotgun (WGS) entry which is preliminary data.</text>
</comment>
<evidence type="ECO:0000256" key="1">
    <source>
        <dbReference type="SAM" id="MobiDB-lite"/>
    </source>
</evidence>
<proteinExistence type="predicted"/>
<accession>A0AAW1IVJ5</accession>
<reference evidence="2 3" key="1">
    <citation type="journal article" date="2024" name="BMC Genomics">
        <title>De novo assembly and annotation of Popillia japonica's genome with initial clues to its potential as an invasive pest.</title>
        <authorList>
            <person name="Cucini C."/>
            <person name="Boschi S."/>
            <person name="Funari R."/>
            <person name="Cardaioli E."/>
            <person name="Iannotti N."/>
            <person name="Marturano G."/>
            <person name="Paoli F."/>
            <person name="Bruttini M."/>
            <person name="Carapelli A."/>
            <person name="Frati F."/>
            <person name="Nardi F."/>
        </authorList>
    </citation>
    <scope>NUCLEOTIDE SEQUENCE [LARGE SCALE GENOMIC DNA]</scope>
    <source>
        <strain evidence="2">DMR45628</strain>
    </source>
</reference>
<dbReference type="EMBL" id="JASPKY010000522">
    <property type="protein sequence ID" value="KAK9694097.1"/>
    <property type="molecule type" value="Genomic_DNA"/>
</dbReference>
<gene>
    <name evidence="2" type="ORF">QE152_g33751</name>
</gene>
<keyword evidence="3" id="KW-1185">Reference proteome</keyword>
<name>A0AAW1IVJ5_POPJA</name>
<sequence>MYSEESTDENNKRRRVYEEDEDTPFGGSRKTQRTPTKTNKNREDKMDKLMNMMIELNAEIKNMNTEMKEMRKDQKEYREEIKILKEQNEILKEKYKETEKENEQIKKELHNIKKNIEWMEKEKNEKNVVVTGLSLIEKTEPYKLKEEMDKFLAQQLQVQAEIETARKIGIDMYYKIKEN</sequence>
<protein>
    <submittedName>
        <fullName evidence="2">Uncharacterized protein</fullName>
    </submittedName>
</protein>
<organism evidence="2 3">
    <name type="scientific">Popillia japonica</name>
    <name type="common">Japanese beetle</name>
    <dbReference type="NCBI Taxonomy" id="7064"/>
    <lineage>
        <taxon>Eukaryota</taxon>
        <taxon>Metazoa</taxon>
        <taxon>Ecdysozoa</taxon>
        <taxon>Arthropoda</taxon>
        <taxon>Hexapoda</taxon>
        <taxon>Insecta</taxon>
        <taxon>Pterygota</taxon>
        <taxon>Neoptera</taxon>
        <taxon>Endopterygota</taxon>
        <taxon>Coleoptera</taxon>
        <taxon>Polyphaga</taxon>
        <taxon>Scarabaeiformia</taxon>
        <taxon>Scarabaeidae</taxon>
        <taxon>Rutelinae</taxon>
        <taxon>Popillia</taxon>
    </lineage>
</organism>
<dbReference type="AlphaFoldDB" id="A0AAW1IVJ5"/>